<accession>A0ABU6PT76</accession>
<keyword evidence="2" id="KW-1185">Reference proteome</keyword>
<proteinExistence type="predicted"/>
<dbReference type="RefSeq" id="WP_328278207.1">
    <property type="nucleotide sequence ID" value="NZ_JARTLD010000030.1"/>
</dbReference>
<reference evidence="1 2" key="1">
    <citation type="submission" date="2023-03" db="EMBL/GenBank/DDBJ databases">
        <title>Bacillus Genome Sequencing.</title>
        <authorList>
            <person name="Dunlap C."/>
        </authorList>
    </citation>
    <scope>NUCLEOTIDE SEQUENCE [LARGE SCALE GENOMIC DNA]</scope>
    <source>
        <strain evidence="1 2">NRS-52</strain>
    </source>
</reference>
<name>A0ABU6PT76_9BACL</name>
<comment type="caution">
    <text evidence="1">The sequence shown here is derived from an EMBL/GenBank/DDBJ whole genome shotgun (WGS) entry which is preliminary data.</text>
</comment>
<protein>
    <recommendedName>
        <fullName evidence="3">Tetratricopeptide repeat protein</fullName>
    </recommendedName>
</protein>
<gene>
    <name evidence="1" type="ORF">P9847_12340</name>
</gene>
<dbReference type="EMBL" id="JARTLD010000030">
    <property type="protein sequence ID" value="MED5018092.1"/>
    <property type="molecule type" value="Genomic_DNA"/>
</dbReference>
<dbReference type="Proteomes" id="UP001343257">
    <property type="component" value="Unassembled WGS sequence"/>
</dbReference>
<evidence type="ECO:0000313" key="2">
    <source>
        <dbReference type="Proteomes" id="UP001343257"/>
    </source>
</evidence>
<evidence type="ECO:0008006" key="3">
    <source>
        <dbReference type="Google" id="ProtNLM"/>
    </source>
</evidence>
<organism evidence="1 2">
    <name type="scientific">Paenibacillus chibensis</name>
    <dbReference type="NCBI Taxonomy" id="59846"/>
    <lineage>
        <taxon>Bacteria</taxon>
        <taxon>Bacillati</taxon>
        <taxon>Bacillota</taxon>
        <taxon>Bacilli</taxon>
        <taxon>Bacillales</taxon>
        <taxon>Paenibacillaceae</taxon>
        <taxon>Paenibacillus</taxon>
    </lineage>
</organism>
<sequence length="403" mass="46896">MKYDIWGNETWEHFAYKQLLEAFPAGHEFVFRGNGSPPGSHEPIPIRFVPEVDLVAPRNHEYAAIVCSPFWIHQALGSGYSKVFFIMEPCPAGVQRAVWEKYSGLLAEAADLMITGSEKIYLEQCLRRRNVVWWDAGAVDSGENQRLVGTFVERVFRKETLEYCMREQWKQRIRAYCRLREDVGNHETISYLLASYHYFLGEQKARELLLESFETVLLREHNGTLHSHYRFLSAMEAQQGQLEHAVYTYAITAVLPEEKEALARMERWAAMDRFHLLEAELYLANDDFAAAESAALEDASEEAEHFLIDLYLRQWMWKKGLRLMERLHLKEHQGLSIDQIRATLLWIRNQKHEAVTQLLRASLLDWNMLLAFAENDLMLRGCEQLKERLNHEAGSEENTQSEG</sequence>
<evidence type="ECO:0000313" key="1">
    <source>
        <dbReference type="EMBL" id="MED5018092.1"/>
    </source>
</evidence>